<evidence type="ECO:0000313" key="8">
    <source>
        <dbReference type="EMBL" id="ATX80506.1"/>
    </source>
</evidence>
<dbReference type="FunFam" id="3.30.70.270:FF:000001">
    <property type="entry name" value="Diguanylate cyclase domain protein"/>
    <property type="match status" value="1"/>
</dbReference>
<accession>A0A2K8L8B1</accession>
<comment type="catalytic activity">
    <reaction evidence="1">
        <text>3',3'-c-di-GMP + H2O = 5'-phosphoguanylyl(3'-&gt;5')guanosine + H(+)</text>
        <dbReference type="Rhea" id="RHEA:24902"/>
        <dbReference type="ChEBI" id="CHEBI:15377"/>
        <dbReference type="ChEBI" id="CHEBI:15378"/>
        <dbReference type="ChEBI" id="CHEBI:58754"/>
        <dbReference type="ChEBI" id="CHEBI:58805"/>
        <dbReference type="EC" id="3.1.4.52"/>
    </reaction>
    <physiologicalReaction direction="left-to-right" evidence="1">
        <dbReference type="Rhea" id="RHEA:24903"/>
    </physiologicalReaction>
</comment>
<dbReference type="Pfam" id="PF00072">
    <property type="entry name" value="Response_reg"/>
    <property type="match status" value="1"/>
</dbReference>
<gene>
    <name evidence="8" type="ORF">Ga0123461_2100</name>
</gene>
<dbReference type="Proteomes" id="UP000231701">
    <property type="component" value="Chromosome"/>
</dbReference>
<dbReference type="InterPro" id="IPR043128">
    <property type="entry name" value="Rev_trsase/Diguanyl_cyclase"/>
</dbReference>
<evidence type="ECO:0000259" key="5">
    <source>
        <dbReference type="PROSITE" id="PS50113"/>
    </source>
</evidence>
<dbReference type="Pfam" id="PF00563">
    <property type="entry name" value="EAL"/>
    <property type="match status" value="1"/>
</dbReference>
<name>A0A2K8L8B1_MARES</name>
<dbReference type="RefSeq" id="WP_100278265.1">
    <property type="nucleotide sequence ID" value="NZ_CP018799.1"/>
</dbReference>
<dbReference type="SMART" id="SM00052">
    <property type="entry name" value="EAL"/>
    <property type="match status" value="1"/>
</dbReference>
<feature type="domain" description="Response regulatory" evidence="3">
    <location>
        <begin position="5"/>
        <end position="118"/>
    </location>
</feature>
<dbReference type="GO" id="GO:0071732">
    <property type="term" value="P:cellular response to nitric oxide"/>
    <property type="evidence" value="ECO:0007669"/>
    <property type="project" value="UniProtKB-ARBA"/>
</dbReference>
<dbReference type="PROSITE" id="PS50883">
    <property type="entry name" value="EAL"/>
    <property type="match status" value="1"/>
</dbReference>
<evidence type="ECO:0000256" key="1">
    <source>
        <dbReference type="ARBA" id="ARBA00051114"/>
    </source>
</evidence>
<feature type="domain" description="PAC" evidence="5">
    <location>
        <begin position="463"/>
        <end position="515"/>
    </location>
</feature>
<dbReference type="PANTHER" id="PTHR44757">
    <property type="entry name" value="DIGUANYLATE CYCLASE DGCP"/>
    <property type="match status" value="1"/>
</dbReference>
<dbReference type="GO" id="GO:0071111">
    <property type="term" value="F:cyclic-guanylate-specific phosphodiesterase activity"/>
    <property type="evidence" value="ECO:0007669"/>
    <property type="project" value="UniProtKB-EC"/>
</dbReference>
<dbReference type="InterPro" id="IPR013656">
    <property type="entry name" value="PAS_4"/>
</dbReference>
<dbReference type="SUPFAM" id="SSF55073">
    <property type="entry name" value="Nucleotide cyclase"/>
    <property type="match status" value="1"/>
</dbReference>
<dbReference type="InterPro" id="IPR052155">
    <property type="entry name" value="Biofilm_reg_signaling"/>
</dbReference>
<dbReference type="InterPro" id="IPR000160">
    <property type="entry name" value="GGDEF_dom"/>
</dbReference>
<dbReference type="GO" id="GO:0000160">
    <property type="term" value="P:phosphorelay signal transduction system"/>
    <property type="evidence" value="ECO:0007669"/>
    <property type="project" value="InterPro"/>
</dbReference>
<feature type="domain" description="EAL" evidence="6">
    <location>
        <begin position="694"/>
        <end position="947"/>
    </location>
</feature>
<dbReference type="OrthoDB" id="9762141at2"/>
<evidence type="ECO:0000313" key="9">
    <source>
        <dbReference type="Proteomes" id="UP000231701"/>
    </source>
</evidence>
<dbReference type="FunFam" id="3.20.20.450:FF:000001">
    <property type="entry name" value="Cyclic di-GMP phosphodiesterase yahA"/>
    <property type="match status" value="1"/>
</dbReference>
<evidence type="ECO:0000259" key="6">
    <source>
        <dbReference type="PROSITE" id="PS50883"/>
    </source>
</evidence>
<dbReference type="SUPFAM" id="SSF52172">
    <property type="entry name" value="CheY-like"/>
    <property type="match status" value="1"/>
</dbReference>
<feature type="domain" description="PAS" evidence="4">
    <location>
        <begin position="143"/>
        <end position="213"/>
    </location>
</feature>
<dbReference type="InterPro" id="IPR000014">
    <property type="entry name" value="PAS"/>
</dbReference>
<dbReference type="SUPFAM" id="SSF55785">
    <property type="entry name" value="PYP-like sensor domain (PAS domain)"/>
    <property type="match status" value="3"/>
</dbReference>
<dbReference type="SMART" id="SM00267">
    <property type="entry name" value="GGDEF"/>
    <property type="match status" value="1"/>
</dbReference>
<dbReference type="InterPro" id="IPR011006">
    <property type="entry name" value="CheY-like_superfamily"/>
</dbReference>
<dbReference type="InterPro" id="IPR001633">
    <property type="entry name" value="EAL_dom"/>
</dbReference>
<dbReference type="InterPro" id="IPR001610">
    <property type="entry name" value="PAC"/>
</dbReference>
<feature type="domain" description="PAC" evidence="5">
    <location>
        <begin position="342"/>
        <end position="394"/>
    </location>
</feature>
<dbReference type="CDD" id="cd01948">
    <property type="entry name" value="EAL"/>
    <property type="match status" value="1"/>
</dbReference>
<dbReference type="AlphaFoldDB" id="A0A2K8L8B1"/>
<feature type="domain" description="GGDEF" evidence="7">
    <location>
        <begin position="547"/>
        <end position="685"/>
    </location>
</feature>
<reference evidence="8 9" key="1">
    <citation type="submission" date="2016-12" db="EMBL/GenBank/DDBJ databases">
        <title>Isolation and genomic insights into novel planktonic Zetaproteobacteria from stratified waters of the Chesapeake Bay.</title>
        <authorList>
            <person name="McAllister S.M."/>
            <person name="Kato S."/>
            <person name="Chan C.S."/>
            <person name="Chiu B.K."/>
            <person name="Field E.K."/>
        </authorList>
    </citation>
    <scope>NUCLEOTIDE SEQUENCE [LARGE SCALE GENOMIC DNA]</scope>
    <source>
        <strain evidence="8 9">CP-5</strain>
    </source>
</reference>
<dbReference type="NCBIfam" id="TIGR00229">
    <property type="entry name" value="sensory_box"/>
    <property type="match status" value="3"/>
</dbReference>
<dbReference type="NCBIfam" id="TIGR00254">
    <property type="entry name" value="GGDEF"/>
    <property type="match status" value="1"/>
</dbReference>
<feature type="domain" description="PAC" evidence="5">
    <location>
        <begin position="221"/>
        <end position="271"/>
    </location>
</feature>
<feature type="modified residue" description="4-aspartylphosphate" evidence="2">
    <location>
        <position position="53"/>
    </location>
</feature>
<dbReference type="PROSITE" id="PS50887">
    <property type="entry name" value="GGDEF"/>
    <property type="match status" value="1"/>
</dbReference>
<dbReference type="InterPro" id="IPR035919">
    <property type="entry name" value="EAL_sf"/>
</dbReference>
<dbReference type="CDD" id="cd01949">
    <property type="entry name" value="GGDEF"/>
    <property type="match status" value="1"/>
</dbReference>
<dbReference type="InterPro" id="IPR035965">
    <property type="entry name" value="PAS-like_dom_sf"/>
</dbReference>
<dbReference type="Pfam" id="PF00990">
    <property type="entry name" value="GGDEF"/>
    <property type="match status" value="1"/>
</dbReference>
<dbReference type="PANTHER" id="PTHR44757:SF2">
    <property type="entry name" value="BIOFILM ARCHITECTURE MAINTENANCE PROTEIN MBAA"/>
    <property type="match status" value="1"/>
</dbReference>
<dbReference type="SMART" id="SM00091">
    <property type="entry name" value="PAS"/>
    <property type="match status" value="3"/>
</dbReference>
<dbReference type="Gene3D" id="3.20.20.450">
    <property type="entry name" value="EAL domain"/>
    <property type="match status" value="1"/>
</dbReference>
<dbReference type="EMBL" id="CP018799">
    <property type="protein sequence ID" value="ATX80506.1"/>
    <property type="molecule type" value="Genomic_DNA"/>
</dbReference>
<keyword evidence="9" id="KW-1185">Reference proteome</keyword>
<dbReference type="InterPro" id="IPR029787">
    <property type="entry name" value="Nucleotide_cyclase"/>
</dbReference>
<proteinExistence type="predicted"/>
<evidence type="ECO:0000256" key="2">
    <source>
        <dbReference type="PROSITE-ProRule" id="PRU00169"/>
    </source>
</evidence>
<feature type="domain" description="PAS" evidence="4">
    <location>
        <begin position="272"/>
        <end position="333"/>
    </location>
</feature>
<evidence type="ECO:0000259" key="4">
    <source>
        <dbReference type="PROSITE" id="PS50112"/>
    </source>
</evidence>
<dbReference type="PROSITE" id="PS50110">
    <property type="entry name" value="RESPONSE_REGULATORY"/>
    <property type="match status" value="1"/>
</dbReference>
<dbReference type="SUPFAM" id="SSF141868">
    <property type="entry name" value="EAL domain-like"/>
    <property type="match status" value="1"/>
</dbReference>
<dbReference type="Gene3D" id="3.30.70.270">
    <property type="match status" value="1"/>
</dbReference>
<dbReference type="Gene3D" id="3.40.50.2300">
    <property type="match status" value="1"/>
</dbReference>
<evidence type="ECO:0000259" key="7">
    <source>
        <dbReference type="PROSITE" id="PS50887"/>
    </source>
</evidence>
<evidence type="ECO:0000259" key="3">
    <source>
        <dbReference type="PROSITE" id="PS50110"/>
    </source>
</evidence>
<dbReference type="InterPro" id="IPR001789">
    <property type="entry name" value="Sig_transdc_resp-reg_receiver"/>
</dbReference>
<dbReference type="SMART" id="SM00086">
    <property type="entry name" value="PAC"/>
    <property type="match status" value="3"/>
</dbReference>
<protein>
    <submittedName>
        <fullName evidence="8">PAS domain S-box-containing protein/diguanylate cyclase (GGDEF) domain-containing protein</fullName>
    </submittedName>
</protein>
<dbReference type="InterPro" id="IPR000700">
    <property type="entry name" value="PAS-assoc_C"/>
</dbReference>
<dbReference type="PIRSF" id="PIRSF005925">
    <property type="entry name" value="Dos"/>
    <property type="match status" value="1"/>
</dbReference>
<dbReference type="InterPro" id="IPR012226">
    <property type="entry name" value="Diguanyl_cyclase/Pdiesterase"/>
</dbReference>
<dbReference type="KEGG" id="maes:Ga0123461_2100"/>
<dbReference type="PROSITE" id="PS50112">
    <property type="entry name" value="PAS"/>
    <property type="match status" value="3"/>
</dbReference>
<dbReference type="PROSITE" id="PS50113">
    <property type="entry name" value="PAC"/>
    <property type="match status" value="3"/>
</dbReference>
<dbReference type="Pfam" id="PF08448">
    <property type="entry name" value="PAS_4"/>
    <property type="match status" value="1"/>
</dbReference>
<feature type="domain" description="PAS" evidence="4">
    <location>
        <begin position="405"/>
        <end position="436"/>
    </location>
</feature>
<dbReference type="Gene3D" id="3.30.450.20">
    <property type="entry name" value="PAS domain"/>
    <property type="match status" value="3"/>
</dbReference>
<dbReference type="CDD" id="cd00156">
    <property type="entry name" value="REC"/>
    <property type="match status" value="1"/>
</dbReference>
<dbReference type="SMART" id="SM00448">
    <property type="entry name" value="REC"/>
    <property type="match status" value="1"/>
</dbReference>
<sequence length="947" mass="106635">MSQGKLLIVDDEQTMRSTSRIMLEDAGFQIIEAESYDQAINLMDSSIDVALLDVVLKEKSGLDILKYIRHHFPTCPAIMISAHANKENAIAALHEGAADYLEKPVNPPQLIHTIKHWASYRTMQQDNARLQDYMATTEALREREAHFAGVLDITRDAIISVSQDQSIQIFNKGAERAFGYRADEVLGKPLDILLPETATKTHQNHIREFIAGEDTRRPMHGCREVQARRKDGTLFSADATISKLSTEHGITCTAMLRDITERKRTESELLESEARFSQLFERHNDIMLLIDHQSGSIVDANPSAAEFYGYPLKTLRGMNVSQINAQPESLIHPLRQLAIAGEKSEFVLEHRLADGSVRTVEARISTVNHNGKSLFFSIIHDITERKETETELHIAATAFESQESLMITDANGMVLRVNNAFTECTGYTAEEIVGQTPKILKSGRHDAAFYAAMWDSINRTGSWQGEIWDRRKNGDIYPKWLSISAVTGENGNVTHYVGSHIDITERKAAEEEIKNLALYDPLTNLLNRRSLRERLRQALASSRRSTKEGALLFIDLDNFKNLNDTLGHNIGDLLLQQVALRLLSCVRENDTVARLGGDEFVVLLEDLSSQPMEAAAQTEAVGEKILATLSQPYQLASKECRSTPSIGAALFDSSTLEMDELFKHADIAMYQAKKAGRNTMRFFDPEMQREINTRAAIESELHTALEKQQFQLHYQIQVDNYSRPLGAEVLIRWMHPERGLVSPLQFIPLAEETGLILPIGQWVLDTACAQIKRWEQDTRRSNLVLAVNVSAKQFHQADFVAQVQEAMQRHAIKPTRLKLELTESMLHENIEETIAKMNELNEIGIHFSLDDFGTGYSSLQYLKKLPLDQLKIDQSFVRDLATDQSDKAIVGTIIAMAHSMELDAIAEGVETEEQRQLLMSCGCTHYQGYLFGRPVPIEQFEAQLPQS</sequence>
<organism evidence="8 9">
    <name type="scientific">Mariprofundus aestuarium</name>
    <dbReference type="NCBI Taxonomy" id="1921086"/>
    <lineage>
        <taxon>Bacteria</taxon>
        <taxon>Pseudomonadati</taxon>
        <taxon>Pseudomonadota</taxon>
        <taxon>Candidatius Mariprofundia</taxon>
        <taxon>Mariprofundales</taxon>
        <taxon>Mariprofundaceae</taxon>
        <taxon>Mariprofundus</taxon>
    </lineage>
</organism>
<keyword evidence="2" id="KW-0597">Phosphoprotein</keyword>
<dbReference type="Pfam" id="PF13426">
    <property type="entry name" value="PAS_9"/>
    <property type="match status" value="2"/>
</dbReference>
<dbReference type="CDD" id="cd00130">
    <property type="entry name" value="PAS"/>
    <property type="match status" value="3"/>
</dbReference>